<comment type="caution">
    <text evidence="7">The sequence shown here is derived from an EMBL/GenBank/DDBJ whole genome shotgun (WGS) entry which is preliminary data.</text>
</comment>
<dbReference type="GO" id="GO:0022857">
    <property type="term" value="F:transmembrane transporter activity"/>
    <property type="evidence" value="ECO:0007669"/>
    <property type="project" value="InterPro"/>
</dbReference>
<dbReference type="PANTHER" id="PTHR32196">
    <property type="entry name" value="ABC TRANSPORTER PERMEASE PROTEIN YPHD-RELATED-RELATED"/>
    <property type="match status" value="1"/>
</dbReference>
<gene>
    <name evidence="7" type="ORF">C3928_01615</name>
</gene>
<reference evidence="7 8" key="1">
    <citation type="submission" date="2018-02" db="EMBL/GenBank/DDBJ databases">
        <title>Draft genome sequences of four Legionella pneumophila clinical strains isolated in Ontario.</title>
        <authorList>
            <person name="Fortuna A."/>
            <person name="Ramnarine R."/>
            <person name="Li A."/>
            <person name="Frantz C."/>
            <person name="Mallo G."/>
        </authorList>
    </citation>
    <scope>NUCLEOTIDE SEQUENCE [LARGE SCALE GENOMIC DNA]</scope>
    <source>
        <strain evidence="7 8">LG61</strain>
    </source>
</reference>
<evidence type="ECO:0000256" key="5">
    <source>
        <dbReference type="ARBA" id="ARBA00022989"/>
    </source>
</evidence>
<comment type="subcellular location">
    <subcellularLocation>
        <location evidence="1">Cell inner membrane</location>
        <topology evidence="1">Multi-pass membrane protein</topology>
    </subcellularLocation>
</comment>
<accession>A0A2S6F7P7</accession>
<dbReference type="CDD" id="cd06579">
    <property type="entry name" value="TM_PBP1_transp_AraH_like"/>
    <property type="match status" value="1"/>
</dbReference>
<evidence type="ECO:0000256" key="2">
    <source>
        <dbReference type="ARBA" id="ARBA00007942"/>
    </source>
</evidence>
<name>A0A2S6F7P7_LEGPN</name>
<dbReference type="Proteomes" id="UP000239239">
    <property type="component" value="Unassembled WGS sequence"/>
</dbReference>
<dbReference type="OrthoDB" id="5422926at2"/>
<evidence type="ECO:0000256" key="6">
    <source>
        <dbReference type="ARBA" id="ARBA00023136"/>
    </source>
</evidence>
<dbReference type="AlphaFoldDB" id="A0A2S6F7P7"/>
<protein>
    <submittedName>
        <fullName evidence="7">ABC transporter permease</fullName>
    </submittedName>
</protein>
<keyword evidence="5" id="KW-1133">Transmembrane helix</keyword>
<keyword evidence="3" id="KW-1003">Cell membrane</keyword>
<proteinExistence type="inferred from homology"/>
<keyword evidence="4" id="KW-0812">Transmembrane</keyword>
<evidence type="ECO:0000256" key="4">
    <source>
        <dbReference type="ARBA" id="ARBA00022692"/>
    </source>
</evidence>
<comment type="similarity">
    <text evidence="2">Belongs to the binding-protein-dependent transport system permease family. AraH/RbsC subfamily.</text>
</comment>
<dbReference type="EMBL" id="PQWY01000002">
    <property type="protein sequence ID" value="PPK33457.1"/>
    <property type="molecule type" value="Genomic_DNA"/>
</dbReference>
<keyword evidence="6" id="KW-0472">Membrane</keyword>
<evidence type="ECO:0000256" key="1">
    <source>
        <dbReference type="ARBA" id="ARBA00004429"/>
    </source>
</evidence>
<dbReference type="GO" id="GO:0005886">
    <property type="term" value="C:plasma membrane"/>
    <property type="evidence" value="ECO:0007669"/>
    <property type="project" value="UniProtKB-SubCell"/>
</dbReference>
<evidence type="ECO:0000313" key="7">
    <source>
        <dbReference type="EMBL" id="PPK33457.1"/>
    </source>
</evidence>
<organism evidence="7 8">
    <name type="scientific">Legionella pneumophila</name>
    <dbReference type="NCBI Taxonomy" id="446"/>
    <lineage>
        <taxon>Bacteria</taxon>
        <taxon>Pseudomonadati</taxon>
        <taxon>Pseudomonadota</taxon>
        <taxon>Gammaproteobacteria</taxon>
        <taxon>Legionellales</taxon>
        <taxon>Legionellaceae</taxon>
        <taxon>Legionella</taxon>
    </lineage>
</organism>
<evidence type="ECO:0000256" key="3">
    <source>
        <dbReference type="ARBA" id="ARBA00022475"/>
    </source>
</evidence>
<dbReference type="RefSeq" id="WP_027227975.1">
    <property type="nucleotide sequence ID" value="NZ_CP017601.1"/>
</dbReference>
<sequence>MYKIHHYFLFGVLVPFIGLVSLFTIFSSDFLTLTTWASILASASDIGIIVLGVTLLLIGGEFDLSVGANFALSGLLFGSLTLLGINSFLALIIALAIGACIGLINAACTVFFKIPSFIVTLGSMLILRSLILLYTQGLPVSVEDTNGVMQVLAGELSQNLLSSFIWWFAIGFYLIYLLNWTKLGNHIIATGNNCDSAYLSGINTIRVKFFCFVCCGIIAAFSGVTQFSHLNSLSPIAGEQYELYAIAATVIGGTSLKGGQGSIISTLLATLLLSTVDTGIVQIGVSTYWYRAFIGLILIFAMTINVYLKKSDS</sequence>
<dbReference type="Pfam" id="PF02653">
    <property type="entry name" value="BPD_transp_2"/>
    <property type="match status" value="1"/>
</dbReference>
<dbReference type="InterPro" id="IPR001851">
    <property type="entry name" value="ABC_transp_permease"/>
</dbReference>
<evidence type="ECO:0000313" key="8">
    <source>
        <dbReference type="Proteomes" id="UP000239239"/>
    </source>
</evidence>